<reference evidence="1 2" key="1">
    <citation type="submission" date="2019-08" db="EMBL/GenBank/DDBJ databases">
        <authorList>
            <person name="Alioto T."/>
            <person name="Alioto T."/>
            <person name="Gomez Garrido J."/>
        </authorList>
    </citation>
    <scope>NUCLEOTIDE SEQUENCE [LARGE SCALE GENOMIC DNA]</scope>
</reference>
<dbReference type="AlphaFoldDB" id="A0A5E4M4U1"/>
<accession>A0A5E4M4U1</accession>
<keyword evidence="2" id="KW-1185">Reference proteome</keyword>
<organism evidence="1 2">
    <name type="scientific">Cinara cedri</name>
    <dbReference type="NCBI Taxonomy" id="506608"/>
    <lineage>
        <taxon>Eukaryota</taxon>
        <taxon>Metazoa</taxon>
        <taxon>Ecdysozoa</taxon>
        <taxon>Arthropoda</taxon>
        <taxon>Hexapoda</taxon>
        <taxon>Insecta</taxon>
        <taxon>Pterygota</taxon>
        <taxon>Neoptera</taxon>
        <taxon>Paraneoptera</taxon>
        <taxon>Hemiptera</taxon>
        <taxon>Sternorrhyncha</taxon>
        <taxon>Aphidomorpha</taxon>
        <taxon>Aphidoidea</taxon>
        <taxon>Aphididae</taxon>
        <taxon>Lachninae</taxon>
        <taxon>Cinara</taxon>
    </lineage>
</organism>
<dbReference type="Proteomes" id="UP000325440">
    <property type="component" value="Unassembled WGS sequence"/>
</dbReference>
<dbReference type="EMBL" id="CABPRJ010000006">
    <property type="protein sequence ID" value="VVC24901.1"/>
    <property type="molecule type" value="Genomic_DNA"/>
</dbReference>
<evidence type="ECO:0000313" key="2">
    <source>
        <dbReference type="Proteomes" id="UP000325440"/>
    </source>
</evidence>
<name>A0A5E4M4U1_9HEMI</name>
<sequence length="103" mass="11621">MGSRALVMSTIARLPVRVFVSYFSVLALRLTGCGSTSSSVAHRNIDMQRPPPLYSYCMKLKCQLIRYSKDIKCKICFFSIQNISALSNVISSSSYQKMQLKKK</sequence>
<gene>
    <name evidence="1" type="ORF">CINCED_3A021274</name>
</gene>
<evidence type="ECO:0000313" key="1">
    <source>
        <dbReference type="EMBL" id="VVC24901.1"/>
    </source>
</evidence>
<proteinExistence type="predicted"/>
<protein>
    <submittedName>
        <fullName evidence="1">Uncharacterized protein</fullName>
    </submittedName>
</protein>